<keyword evidence="3" id="KW-1185">Reference proteome</keyword>
<sequence length="237" mass="26283">MKHAPFTHLVPVLDIGENAIPTTPKPTPPPITTTPPPTPSQPSKKPSPLATTIKPLELIFSTPPTFPHPFLDELEDLPPRTSNPPPLPSFESIEQIARQPPPISDIMDVEPPPYFLPDQTFQPIDQSLYINCPPPQPTRHENMCDRSGYFAPSAPSQPSKKPSPLATTIEPLRIIFLTPHTSPYPFLDELEDLPPRSSNPPPLPSLESIEQIARQPSPIPDIMDVEPPLYFPPHQTF</sequence>
<dbReference type="EMBL" id="BQNB010018718">
    <property type="protein sequence ID" value="GJT77520.1"/>
    <property type="molecule type" value="Genomic_DNA"/>
</dbReference>
<feature type="region of interest" description="Disordered" evidence="1">
    <location>
        <begin position="17"/>
        <end position="51"/>
    </location>
</feature>
<proteinExistence type="predicted"/>
<dbReference type="PRINTS" id="PR01217">
    <property type="entry name" value="PRICHEXTENSN"/>
</dbReference>
<comment type="caution">
    <text evidence="2">The sequence shown here is derived from an EMBL/GenBank/DDBJ whole genome shotgun (WGS) entry which is preliminary data.</text>
</comment>
<name>A0ABQ5GQK1_9ASTR</name>
<evidence type="ECO:0000313" key="3">
    <source>
        <dbReference type="Proteomes" id="UP001151760"/>
    </source>
</evidence>
<accession>A0ABQ5GQK1</accession>
<organism evidence="2 3">
    <name type="scientific">Tanacetum coccineum</name>
    <dbReference type="NCBI Taxonomy" id="301880"/>
    <lineage>
        <taxon>Eukaryota</taxon>
        <taxon>Viridiplantae</taxon>
        <taxon>Streptophyta</taxon>
        <taxon>Embryophyta</taxon>
        <taxon>Tracheophyta</taxon>
        <taxon>Spermatophyta</taxon>
        <taxon>Magnoliopsida</taxon>
        <taxon>eudicotyledons</taxon>
        <taxon>Gunneridae</taxon>
        <taxon>Pentapetalae</taxon>
        <taxon>asterids</taxon>
        <taxon>campanulids</taxon>
        <taxon>Asterales</taxon>
        <taxon>Asteraceae</taxon>
        <taxon>Asteroideae</taxon>
        <taxon>Anthemideae</taxon>
        <taxon>Anthemidinae</taxon>
        <taxon>Tanacetum</taxon>
    </lineage>
</organism>
<evidence type="ECO:0008006" key="4">
    <source>
        <dbReference type="Google" id="ProtNLM"/>
    </source>
</evidence>
<evidence type="ECO:0000313" key="2">
    <source>
        <dbReference type="EMBL" id="GJT77520.1"/>
    </source>
</evidence>
<reference evidence="2" key="2">
    <citation type="submission" date="2022-01" db="EMBL/GenBank/DDBJ databases">
        <authorList>
            <person name="Yamashiro T."/>
            <person name="Shiraishi A."/>
            <person name="Satake H."/>
            <person name="Nakayama K."/>
        </authorList>
    </citation>
    <scope>NUCLEOTIDE SEQUENCE</scope>
</reference>
<gene>
    <name evidence="2" type="ORF">Tco_1044245</name>
</gene>
<dbReference type="Proteomes" id="UP001151760">
    <property type="component" value="Unassembled WGS sequence"/>
</dbReference>
<feature type="compositionally biased region" description="Pro residues" evidence="1">
    <location>
        <begin position="23"/>
        <end position="40"/>
    </location>
</feature>
<feature type="region of interest" description="Disordered" evidence="1">
    <location>
        <begin position="191"/>
        <end position="237"/>
    </location>
</feature>
<protein>
    <recommendedName>
        <fullName evidence="4">Extensin-like</fullName>
    </recommendedName>
</protein>
<reference evidence="2" key="1">
    <citation type="journal article" date="2022" name="Int. J. Mol. Sci.">
        <title>Draft Genome of Tanacetum Coccineum: Genomic Comparison of Closely Related Tanacetum-Family Plants.</title>
        <authorList>
            <person name="Yamashiro T."/>
            <person name="Shiraishi A."/>
            <person name="Nakayama K."/>
            <person name="Satake H."/>
        </authorList>
    </citation>
    <scope>NUCLEOTIDE SEQUENCE</scope>
</reference>
<evidence type="ECO:0000256" key="1">
    <source>
        <dbReference type="SAM" id="MobiDB-lite"/>
    </source>
</evidence>